<organism evidence="1 2">
    <name type="scientific">Parabacteroides merdae</name>
    <dbReference type="NCBI Taxonomy" id="46503"/>
    <lineage>
        <taxon>Bacteria</taxon>
        <taxon>Pseudomonadati</taxon>
        <taxon>Bacteroidota</taxon>
        <taxon>Bacteroidia</taxon>
        <taxon>Bacteroidales</taxon>
        <taxon>Tannerellaceae</taxon>
        <taxon>Parabacteroides</taxon>
    </lineage>
</organism>
<dbReference type="EMBL" id="QRKC01000001">
    <property type="protein sequence ID" value="RHH80284.1"/>
    <property type="molecule type" value="Genomic_DNA"/>
</dbReference>
<comment type="caution">
    <text evidence="1">The sequence shown here is derived from an EMBL/GenBank/DDBJ whole genome shotgun (WGS) entry which is preliminary data.</text>
</comment>
<proteinExistence type="predicted"/>
<evidence type="ECO:0000313" key="1">
    <source>
        <dbReference type="EMBL" id="RHH80284.1"/>
    </source>
</evidence>
<dbReference type="AlphaFoldDB" id="A0A414Y2G0"/>
<accession>A0A414Y2G0</accession>
<dbReference type="RefSeq" id="WP_122290954.1">
    <property type="nucleotide sequence ID" value="NZ_QRKC01000001.1"/>
</dbReference>
<evidence type="ECO:0000313" key="2">
    <source>
        <dbReference type="Proteomes" id="UP000283732"/>
    </source>
</evidence>
<sequence>MDDLLTYIKRGRDLKGIVDERNRYPNNKSSFLNLNKGVVNKALASMQLLNAGYTSSIDGIQYDAVIYMGNENISFYIMKTTQVISFAFTGCYFAVCRCDSEHVAFHIPPRMSPYFNDLSKKLNLHINIIYNPMKLITGGPQINSCNDTPKIWGIVDIQSRIISAIEINENLRSKTVDSFKTNGGNRCETREYFRHNVSW</sequence>
<dbReference type="Proteomes" id="UP000283732">
    <property type="component" value="Unassembled WGS sequence"/>
</dbReference>
<name>A0A414Y2G0_9BACT</name>
<gene>
    <name evidence="1" type="ORF">DW191_04010</name>
</gene>
<protein>
    <submittedName>
        <fullName evidence="1">Uncharacterized protein</fullName>
    </submittedName>
</protein>
<reference evidence="1 2" key="1">
    <citation type="submission" date="2018-08" db="EMBL/GenBank/DDBJ databases">
        <title>A genome reference for cultivated species of the human gut microbiota.</title>
        <authorList>
            <person name="Zou Y."/>
            <person name="Xue W."/>
            <person name="Luo G."/>
        </authorList>
    </citation>
    <scope>NUCLEOTIDE SEQUENCE [LARGE SCALE GENOMIC DNA]</scope>
    <source>
        <strain evidence="1 2">AM16-50</strain>
    </source>
</reference>